<dbReference type="FunFam" id="1.10.287.950:FF:000001">
    <property type="entry name" value="Methyl-accepting chemotaxis sensory transducer"/>
    <property type="match status" value="1"/>
</dbReference>
<dbReference type="InterPro" id="IPR004090">
    <property type="entry name" value="Chemotax_Me-accpt_rcpt"/>
</dbReference>
<dbReference type="InterPro" id="IPR051310">
    <property type="entry name" value="MCP_chemotaxis"/>
</dbReference>
<comment type="caution">
    <text evidence="8">The sequence shown here is derived from an EMBL/GenBank/DDBJ whole genome shotgun (WGS) entry which is preliminary data.</text>
</comment>
<accession>A0AAQ1GNP2</accession>
<proteinExistence type="inferred from homology"/>
<protein>
    <submittedName>
        <fullName evidence="8">Methyl-accepting chemotaxis protein</fullName>
    </submittedName>
</protein>
<dbReference type="RefSeq" id="WP_074987414.1">
    <property type="nucleotide sequence ID" value="NZ_CADFGN010000012.1"/>
</dbReference>
<evidence type="ECO:0000256" key="1">
    <source>
        <dbReference type="ARBA" id="ARBA00004370"/>
    </source>
</evidence>
<feature type="transmembrane region" description="Helical" evidence="5">
    <location>
        <begin position="191"/>
        <end position="212"/>
    </location>
</feature>
<keyword evidence="5" id="KW-1133">Transmembrane helix</keyword>
<feature type="transmembrane region" description="Helical" evidence="5">
    <location>
        <begin position="12"/>
        <end position="32"/>
    </location>
</feature>
<evidence type="ECO:0000259" key="7">
    <source>
        <dbReference type="PROSITE" id="PS50885"/>
    </source>
</evidence>
<dbReference type="PRINTS" id="PR00260">
    <property type="entry name" value="CHEMTRNSDUCR"/>
</dbReference>
<comment type="subcellular location">
    <subcellularLocation>
        <location evidence="1">Membrane</location>
    </subcellularLocation>
</comment>
<dbReference type="AlphaFoldDB" id="A0AAQ1GNP2"/>
<evidence type="ECO:0000256" key="4">
    <source>
        <dbReference type="PROSITE-ProRule" id="PRU00284"/>
    </source>
</evidence>
<organism evidence="8 9">
    <name type="scientific">Paraburkholderia tropica</name>
    <dbReference type="NCBI Taxonomy" id="92647"/>
    <lineage>
        <taxon>Bacteria</taxon>
        <taxon>Pseudomonadati</taxon>
        <taxon>Pseudomonadota</taxon>
        <taxon>Betaproteobacteria</taxon>
        <taxon>Burkholderiales</taxon>
        <taxon>Burkholderiaceae</taxon>
        <taxon>Paraburkholderia</taxon>
    </lineage>
</organism>
<dbReference type="CDD" id="cd06225">
    <property type="entry name" value="HAMP"/>
    <property type="match status" value="1"/>
</dbReference>
<evidence type="ECO:0000313" key="9">
    <source>
        <dbReference type="Proteomes" id="UP000183529"/>
    </source>
</evidence>
<dbReference type="GO" id="GO:0006935">
    <property type="term" value="P:chemotaxis"/>
    <property type="evidence" value="ECO:0007669"/>
    <property type="project" value="InterPro"/>
</dbReference>
<dbReference type="SMART" id="SM00283">
    <property type="entry name" value="MA"/>
    <property type="match status" value="1"/>
</dbReference>
<keyword evidence="5" id="KW-0812">Transmembrane</keyword>
<dbReference type="CDD" id="cd11386">
    <property type="entry name" value="MCP_signal"/>
    <property type="match status" value="1"/>
</dbReference>
<evidence type="ECO:0000256" key="2">
    <source>
        <dbReference type="ARBA" id="ARBA00022481"/>
    </source>
</evidence>
<sequence>MRLRNIGIAGKLSIGFGIAIFSLCLIGGLALLQVSRIYRGTDELANQWLPGVQALGEIRAYMNDARRASLVVAMASDANTQALFAQRRNDALASLNSALGKYERVVSSPEQVQLLNDFKGAWSSYLDIDTRLNALAQGGGDQLEAARKLASGDSSPRFMAAADIVTRDVTLNRQGADHAAATAASRYRTTLVLTAALIAGAIALSVIAAVLITRSIVVPLRRSLEVASTVAQGDLTSVIVVDGDDETGRLLRALHTMNEGLGDLVGRVRNGSESVASASAEIAAGNTDLSQRTEEQAASLQETAASMEQLTSTVKQNTENARRGNTLAASASEVAARGGAVVSRVVGTMKDISTSSAKMADIIDVIEGIAFQTNILALNAAVEAARAGEQGRGFAVVAGEVRTLAQRSATAAREIKELIDASAENVRTGSQLVEEAGQTMDDVVHSVRQVADLMAEISAASSEQHTGIEQVNVAVAQMDQVTQQNAALVEEASAAAHSMAQQSSSLRDLVAFFKLRGAVVAAGR</sequence>
<dbReference type="InterPro" id="IPR003660">
    <property type="entry name" value="HAMP_dom"/>
</dbReference>
<dbReference type="SUPFAM" id="SSF58104">
    <property type="entry name" value="Methyl-accepting chemotaxis protein (MCP) signaling domain"/>
    <property type="match status" value="1"/>
</dbReference>
<dbReference type="PANTHER" id="PTHR43531">
    <property type="entry name" value="PROTEIN ICFG"/>
    <property type="match status" value="1"/>
</dbReference>
<dbReference type="SMART" id="SM00304">
    <property type="entry name" value="HAMP"/>
    <property type="match status" value="1"/>
</dbReference>
<dbReference type="PROSITE" id="PS50885">
    <property type="entry name" value="HAMP"/>
    <property type="match status" value="1"/>
</dbReference>
<evidence type="ECO:0000256" key="5">
    <source>
        <dbReference type="SAM" id="Phobius"/>
    </source>
</evidence>
<dbReference type="EMBL" id="FNZM01000029">
    <property type="protein sequence ID" value="SEK14584.1"/>
    <property type="molecule type" value="Genomic_DNA"/>
</dbReference>
<keyword evidence="5" id="KW-0472">Membrane</keyword>
<keyword evidence="4" id="KW-0807">Transducer</keyword>
<dbReference type="InterPro" id="IPR024478">
    <property type="entry name" value="HlyB_4HB_MCP"/>
</dbReference>
<evidence type="ECO:0000259" key="6">
    <source>
        <dbReference type="PROSITE" id="PS50111"/>
    </source>
</evidence>
<dbReference type="PROSITE" id="PS50111">
    <property type="entry name" value="CHEMOTAXIS_TRANSDUC_2"/>
    <property type="match status" value="1"/>
</dbReference>
<dbReference type="PANTHER" id="PTHR43531:SF14">
    <property type="entry name" value="METHYL-ACCEPTING CHEMOTAXIS PROTEIN I-RELATED"/>
    <property type="match status" value="1"/>
</dbReference>
<dbReference type="Pfam" id="PF00672">
    <property type="entry name" value="HAMP"/>
    <property type="match status" value="1"/>
</dbReference>
<feature type="domain" description="HAMP" evidence="7">
    <location>
        <begin position="214"/>
        <end position="266"/>
    </location>
</feature>
<comment type="similarity">
    <text evidence="3">Belongs to the methyl-accepting chemotaxis (MCP) protein family.</text>
</comment>
<dbReference type="Pfam" id="PF12729">
    <property type="entry name" value="4HB_MCP_1"/>
    <property type="match status" value="1"/>
</dbReference>
<dbReference type="Gene3D" id="1.10.287.950">
    <property type="entry name" value="Methyl-accepting chemotaxis protein"/>
    <property type="match status" value="1"/>
</dbReference>
<dbReference type="Pfam" id="PF00015">
    <property type="entry name" value="MCPsignal"/>
    <property type="match status" value="1"/>
</dbReference>
<dbReference type="GO" id="GO:0005886">
    <property type="term" value="C:plasma membrane"/>
    <property type="evidence" value="ECO:0007669"/>
    <property type="project" value="TreeGrafter"/>
</dbReference>
<feature type="domain" description="Methyl-accepting transducer" evidence="6">
    <location>
        <begin position="271"/>
        <end position="500"/>
    </location>
</feature>
<reference evidence="8 9" key="1">
    <citation type="submission" date="2016-10" db="EMBL/GenBank/DDBJ databases">
        <authorList>
            <person name="Varghese N."/>
            <person name="Submissions S."/>
        </authorList>
    </citation>
    <scope>NUCLEOTIDE SEQUENCE [LARGE SCALE GENOMIC DNA]</scope>
    <source>
        <strain evidence="8 9">LMG 22274</strain>
    </source>
</reference>
<dbReference type="GO" id="GO:0004888">
    <property type="term" value="F:transmembrane signaling receptor activity"/>
    <property type="evidence" value="ECO:0007669"/>
    <property type="project" value="InterPro"/>
</dbReference>
<evidence type="ECO:0000313" key="8">
    <source>
        <dbReference type="EMBL" id="SEK14584.1"/>
    </source>
</evidence>
<dbReference type="InterPro" id="IPR004089">
    <property type="entry name" value="MCPsignal_dom"/>
</dbReference>
<evidence type="ECO:0000256" key="3">
    <source>
        <dbReference type="ARBA" id="ARBA00029447"/>
    </source>
</evidence>
<keyword evidence="2" id="KW-0488">Methylation</keyword>
<dbReference type="GO" id="GO:0007165">
    <property type="term" value="P:signal transduction"/>
    <property type="evidence" value="ECO:0007669"/>
    <property type="project" value="UniProtKB-KW"/>
</dbReference>
<dbReference type="Proteomes" id="UP000183529">
    <property type="component" value="Unassembled WGS sequence"/>
</dbReference>
<name>A0AAQ1GNP2_9BURK</name>
<gene>
    <name evidence="8" type="ORF">SAMN05216550_12964</name>
</gene>